<proteinExistence type="predicted"/>
<evidence type="ECO:0000313" key="10">
    <source>
        <dbReference type="Proteomes" id="UP001151081"/>
    </source>
</evidence>
<dbReference type="EMBL" id="JAGTJJ010000045">
    <property type="protein sequence ID" value="MDC3986933.1"/>
    <property type="molecule type" value="Genomic_DNA"/>
</dbReference>
<feature type="transmembrane region" description="Helical" evidence="7">
    <location>
        <begin position="434"/>
        <end position="456"/>
    </location>
</feature>
<organism evidence="9 10">
    <name type="scientific">Polyangium jinanense</name>
    <dbReference type="NCBI Taxonomy" id="2829994"/>
    <lineage>
        <taxon>Bacteria</taxon>
        <taxon>Pseudomonadati</taxon>
        <taxon>Myxococcota</taxon>
        <taxon>Polyangia</taxon>
        <taxon>Polyangiales</taxon>
        <taxon>Polyangiaceae</taxon>
        <taxon>Polyangium</taxon>
    </lineage>
</organism>
<dbReference type="PANTHER" id="PTHR43549">
    <property type="entry name" value="MULTIDRUG RESISTANCE PROTEIN YPNP-RELATED"/>
    <property type="match status" value="1"/>
</dbReference>
<dbReference type="InterPro" id="IPR052031">
    <property type="entry name" value="Membrane_Transporter-Flippase"/>
</dbReference>
<evidence type="ECO:0000256" key="3">
    <source>
        <dbReference type="ARBA" id="ARBA00022475"/>
    </source>
</evidence>
<keyword evidence="3" id="KW-1003">Cell membrane</keyword>
<keyword evidence="4 7" id="KW-0812">Transmembrane</keyword>
<feature type="transmembrane region" description="Helical" evidence="7">
    <location>
        <begin position="151"/>
        <end position="171"/>
    </location>
</feature>
<feature type="transmembrane region" description="Helical" evidence="7">
    <location>
        <begin position="214"/>
        <end position="236"/>
    </location>
</feature>
<keyword evidence="10" id="KW-1185">Reference proteome</keyword>
<accession>A0A9X4AW49</accession>
<name>A0A9X4AW49_9BACT</name>
<feature type="transmembrane region" description="Helical" evidence="7">
    <location>
        <begin position="411"/>
        <end position="428"/>
    </location>
</feature>
<dbReference type="PANTHER" id="PTHR43549:SF3">
    <property type="entry name" value="MULTIDRUG RESISTANCE PROTEIN YPNP-RELATED"/>
    <property type="match status" value="1"/>
</dbReference>
<evidence type="ECO:0000256" key="7">
    <source>
        <dbReference type="SAM" id="Phobius"/>
    </source>
</evidence>
<feature type="transmembrane region" description="Helical" evidence="7">
    <location>
        <begin position="183"/>
        <end position="202"/>
    </location>
</feature>
<dbReference type="RefSeq" id="WP_272426514.1">
    <property type="nucleotide sequence ID" value="NZ_JAGTJJ010000045.1"/>
</dbReference>
<feature type="transmembrane region" description="Helical" evidence="7">
    <location>
        <begin position="335"/>
        <end position="355"/>
    </location>
</feature>
<dbReference type="InterPro" id="IPR040841">
    <property type="entry name" value="Luciferase_dom"/>
</dbReference>
<evidence type="ECO:0000256" key="2">
    <source>
        <dbReference type="ARBA" id="ARBA00022448"/>
    </source>
</evidence>
<dbReference type="Pfam" id="PF01554">
    <property type="entry name" value="MatE"/>
    <property type="match status" value="2"/>
</dbReference>
<feature type="transmembrane region" description="Helical" evidence="7">
    <location>
        <begin position="113"/>
        <end position="131"/>
    </location>
</feature>
<sequence>MVAWFRDTGPALVSPKPPPTNLLTDPIPKALVRLAVPMTLSIVLMMLAGIADTFFVGRLGPRELAVMSFAFPVIALVMSVAFGLNVGSAAAISRAVGGGDTGAARRLCTHAMLLALLVVAVLSALGMLFGADLFRALGADEPVVALLSSYMNIWFGGVVFLVVPMVGNGAMQATGDSKTPAKIMAVFAVMNVALDPLLIFGAGPIPALGLRGAALASVLARGVTMCISLWVLGARLELLDLHVPTARELFVSFRQILSVGLPAAVSNALTPISTALVTGFIARYGSDAVAAYGLGSRLDGLLVIPSMALSMALTPFIGQNWGAHREDRVAQALSLAQRIVVAWGAVVWTAMLILRRPLASVFSSDDEVLGMADDYLLILPLAYGATGIVAVTSSTFNAIDRAVRSTVISAMRGLFLALPLAVLGARIAGVRGLFVGLATATVTSAAVAVLWARAALGPKDNPAVSRTSEGIVGLEGAREAAIDELLAALDGIDGVVACARPINTIGFYLKGRELGHVHRNGHIDLHVPGPVHDQLLTEGRAVHHRSQHGTSWISHDLFGAADAREAVWLLELTTILARIGQRGGEVSAADREALATLSPSPSLMRAVEQSFGAGGGDVPRAAIAA</sequence>
<evidence type="ECO:0000256" key="5">
    <source>
        <dbReference type="ARBA" id="ARBA00022989"/>
    </source>
</evidence>
<evidence type="ECO:0000259" key="8">
    <source>
        <dbReference type="Pfam" id="PF17648"/>
    </source>
</evidence>
<evidence type="ECO:0000256" key="4">
    <source>
        <dbReference type="ARBA" id="ARBA00022692"/>
    </source>
</evidence>
<keyword evidence="6 7" id="KW-0472">Membrane</keyword>
<dbReference type="InterPro" id="IPR002528">
    <property type="entry name" value="MATE_fam"/>
</dbReference>
<feature type="transmembrane region" description="Helical" evidence="7">
    <location>
        <begin position="34"/>
        <end position="57"/>
    </location>
</feature>
<protein>
    <submittedName>
        <fullName evidence="9">MATE family efflux transporter</fullName>
    </submittedName>
</protein>
<dbReference type="AlphaFoldDB" id="A0A9X4AW49"/>
<comment type="caution">
    <text evidence="9">The sequence shown here is derived from an EMBL/GenBank/DDBJ whole genome shotgun (WGS) entry which is preliminary data.</text>
</comment>
<dbReference type="Pfam" id="PF17648">
    <property type="entry name" value="Luciferase"/>
    <property type="match status" value="1"/>
</dbReference>
<comment type="subcellular location">
    <subcellularLocation>
        <location evidence="1">Cell membrane</location>
        <topology evidence="1">Multi-pass membrane protein</topology>
    </subcellularLocation>
</comment>
<feature type="transmembrane region" description="Helical" evidence="7">
    <location>
        <begin position="256"/>
        <end position="282"/>
    </location>
</feature>
<feature type="transmembrane region" description="Helical" evidence="7">
    <location>
        <begin position="69"/>
        <end position="92"/>
    </location>
</feature>
<keyword evidence="5 7" id="KW-1133">Transmembrane helix</keyword>
<feature type="transmembrane region" description="Helical" evidence="7">
    <location>
        <begin position="375"/>
        <end position="399"/>
    </location>
</feature>
<dbReference type="GO" id="GO:0005886">
    <property type="term" value="C:plasma membrane"/>
    <property type="evidence" value="ECO:0007669"/>
    <property type="project" value="UniProtKB-SubCell"/>
</dbReference>
<dbReference type="NCBIfam" id="TIGR00797">
    <property type="entry name" value="matE"/>
    <property type="match status" value="1"/>
</dbReference>
<feature type="transmembrane region" description="Helical" evidence="7">
    <location>
        <begin position="302"/>
        <end position="323"/>
    </location>
</feature>
<evidence type="ECO:0000256" key="1">
    <source>
        <dbReference type="ARBA" id="ARBA00004651"/>
    </source>
</evidence>
<dbReference type="Proteomes" id="UP001151081">
    <property type="component" value="Unassembled WGS sequence"/>
</dbReference>
<evidence type="ECO:0000313" key="9">
    <source>
        <dbReference type="EMBL" id="MDC3986933.1"/>
    </source>
</evidence>
<keyword evidence="2" id="KW-0813">Transport</keyword>
<dbReference type="GO" id="GO:0015297">
    <property type="term" value="F:antiporter activity"/>
    <property type="evidence" value="ECO:0007669"/>
    <property type="project" value="InterPro"/>
</dbReference>
<feature type="domain" description="Luciferase" evidence="8">
    <location>
        <begin position="511"/>
        <end position="572"/>
    </location>
</feature>
<evidence type="ECO:0000256" key="6">
    <source>
        <dbReference type="ARBA" id="ARBA00023136"/>
    </source>
</evidence>
<dbReference type="GO" id="GO:0042910">
    <property type="term" value="F:xenobiotic transmembrane transporter activity"/>
    <property type="evidence" value="ECO:0007669"/>
    <property type="project" value="InterPro"/>
</dbReference>
<gene>
    <name evidence="9" type="ORF">KEG57_41065</name>
</gene>
<reference evidence="9 10" key="1">
    <citation type="submission" date="2021-04" db="EMBL/GenBank/DDBJ databases">
        <title>Genome analysis of Polyangium sp.</title>
        <authorList>
            <person name="Li Y."/>
            <person name="Wang J."/>
        </authorList>
    </citation>
    <scope>NUCLEOTIDE SEQUENCE [LARGE SCALE GENOMIC DNA]</scope>
    <source>
        <strain evidence="9 10">SDU14</strain>
    </source>
</reference>